<protein>
    <recommendedName>
        <fullName evidence="3">Nitroreductase domain-containing protein</fullName>
    </recommendedName>
</protein>
<proteinExistence type="predicted"/>
<accession>A0A7I7SQX2</accession>
<dbReference type="KEGG" id="msar:MSAR_21260"/>
<name>A0A7I7SQX2_9MYCO</name>
<evidence type="ECO:0008006" key="3">
    <source>
        <dbReference type="Google" id="ProtNLM"/>
    </source>
</evidence>
<dbReference type="AlphaFoldDB" id="A0A7I7SQX2"/>
<dbReference type="InterPro" id="IPR000415">
    <property type="entry name" value="Nitroreductase-like"/>
</dbReference>
<dbReference type="Proteomes" id="UP000466445">
    <property type="component" value="Chromosome"/>
</dbReference>
<reference evidence="1 2" key="1">
    <citation type="journal article" date="2019" name="Emerg. Microbes Infect.">
        <title>Comprehensive subspecies identification of 175 nontuberculous mycobacteria species based on 7547 genomic profiles.</title>
        <authorList>
            <person name="Matsumoto Y."/>
            <person name="Kinjo T."/>
            <person name="Motooka D."/>
            <person name="Nabeya D."/>
            <person name="Jung N."/>
            <person name="Uechi K."/>
            <person name="Horii T."/>
            <person name="Iida T."/>
            <person name="Fujita J."/>
            <person name="Nakamura S."/>
        </authorList>
    </citation>
    <scope>NUCLEOTIDE SEQUENCE [LARGE SCALE GENOMIC DNA]</scope>
    <source>
        <strain evidence="1 2">JCM 30395</strain>
    </source>
</reference>
<dbReference type="GO" id="GO:0016491">
    <property type="term" value="F:oxidoreductase activity"/>
    <property type="evidence" value="ECO:0007669"/>
    <property type="project" value="InterPro"/>
</dbReference>
<dbReference type="SUPFAM" id="SSF55469">
    <property type="entry name" value="FMN-dependent nitroreductase-like"/>
    <property type="match status" value="1"/>
</dbReference>
<gene>
    <name evidence="1" type="ORF">MSAR_21260</name>
</gene>
<sequence length="83" mass="8911">MCRPLRQTDNAPADVVAAAARRAPSGGNMQPWNREAHNDSVTVELDPNCTSTMDVAYRASAVPIAAATYNARRRRIASGRTLG</sequence>
<evidence type="ECO:0000313" key="2">
    <source>
        <dbReference type="Proteomes" id="UP000466445"/>
    </source>
</evidence>
<dbReference type="EMBL" id="AP022595">
    <property type="protein sequence ID" value="BBY58990.1"/>
    <property type="molecule type" value="Genomic_DNA"/>
</dbReference>
<keyword evidence="2" id="KW-1185">Reference proteome</keyword>
<evidence type="ECO:0000313" key="1">
    <source>
        <dbReference type="EMBL" id="BBY58990.1"/>
    </source>
</evidence>
<organism evidence="1 2">
    <name type="scientific">Mycolicibacterium sarraceniae</name>
    <dbReference type="NCBI Taxonomy" id="1534348"/>
    <lineage>
        <taxon>Bacteria</taxon>
        <taxon>Bacillati</taxon>
        <taxon>Actinomycetota</taxon>
        <taxon>Actinomycetes</taxon>
        <taxon>Mycobacteriales</taxon>
        <taxon>Mycobacteriaceae</taxon>
        <taxon>Mycolicibacterium</taxon>
    </lineage>
</organism>